<dbReference type="SMART" id="SM00360">
    <property type="entry name" value="RRM"/>
    <property type="match status" value="1"/>
</dbReference>
<keyword evidence="1" id="KW-0694">RNA-binding</keyword>
<comment type="caution">
    <text evidence="4">The sequence shown here is derived from an EMBL/GenBank/DDBJ whole genome shotgun (WGS) entry which is preliminary data.</text>
</comment>
<evidence type="ECO:0000256" key="1">
    <source>
        <dbReference type="PROSITE-ProRule" id="PRU00176"/>
    </source>
</evidence>
<name>A0A9W7A7M0_9STRA</name>
<gene>
    <name evidence="4" type="ORF">TrRE_jg9298</name>
</gene>
<feature type="domain" description="RRM" evidence="3">
    <location>
        <begin position="10"/>
        <end position="87"/>
    </location>
</feature>
<dbReference type="AlphaFoldDB" id="A0A9W7A7M0"/>
<dbReference type="Gene3D" id="3.30.70.330">
    <property type="match status" value="1"/>
</dbReference>
<dbReference type="InterPro" id="IPR025742">
    <property type="entry name" value="CSTF2_hinge"/>
</dbReference>
<dbReference type="Gene3D" id="1.25.40.630">
    <property type="match status" value="1"/>
</dbReference>
<dbReference type="PANTHER" id="PTHR45735:SF2">
    <property type="entry name" value="CLEAVAGE STIMULATION FACTOR SUBUNIT 2"/>
    <property type="match status" value="1"/>
</dbReference>
<evidence type="ECO:0000256" key="2">
    <source>
        <dbReference type="SAM" id="MobiDB-lite"/>
    </source>
</evidence>
<sequence length="231" mass="25335">MVNDGSNTKNDCFVGNLSFDTSEQDLHRMFSECGQIQHIKMMTDPDGKSRGFAFVEYGDPNHALGAIRNLNGLELNGRTLRVNYSNNSHLEGLASKLGLDMSRDKLNEKTNQMKDAAHGGKKRHGGDDHYNDGGVDRVAQAVLSLTKQEMYTILSELKVMASKDIEQARSLLTSHPQLPEAVLHCMSKMEMIKTPLPQLLNVANSMANPSRPPAAAPPMPPPFAPPPQFAP</sequence>
<dbReference type="SUPFAM" id="SSF54928">
    <property type="entry name" value="RNA-binding domain, RBD"/>
    <property type="match status" value="1"/>
</dbReference>
<proteinExistence type="predicted"/>
<dbReference type="PROSITE" id="PS50102">
    <property type="entry name" value="RRM"/>
    <property type="match status" value="1"/>
</dbReference>
<feature type="non-terminal residue" evidence="4">
    <location>
        <position position="231"/>
    </location>
</feature>
<evidence type="ECO:0000313" key="5">
    <source>
        <dbReference type="Proteomes" id="UP001165082"/>
    </source>
</evidence>
<dbReference type="InterPro" id="IPR035979">
    <property type="entry name" value="RBD_domain_sf"/>
</dbReference>
<accession>A0A9W7A7M0</accession>
<dbReference type="OrthoDB" id="272703at2759"/>
<feature type="region of interest" description="Disordered" evidence="2">
    <location>
        <begin position="111"/>
        <end position="132"/>
    </location>
</feature>
<dbReference type="InterPro" id="IPR012677">
    <property type="entry name" value="Nucleotide-bd_a/b_plait_sf"/>
</dbReference>
<dbReference type="Pfam" id="PF14327">
    <property type="entry name" value="CSTF2_hinge"/>
    <property type="match status" value="1"/>
</dbReference>
<evidence type="ECO:0000259" key="3">
    <source>
        <dbReference type="PROSITE" id="PS50102"/>
    </source>
</evidence>
<evidence type="ECO:0000313" key="4">
    <source>
        <dbReference type="EMBL" id="GMH64387.1"/>
    </source>
</evidence>
<feature type="compositionally biased region" description="Pro residues" evidence="2">
    <location>
        <begin position="210"/>
        <end position="231"/>
    </location>
</feature>
<protein>
    <recommendedName>
        <fullName evidence="3">RRM domain-containing protein</fullName>
    </recommendedName>
</protein>
<dbReference type="GO" id="GO:0005847">
    <property type="term" value="C:mRNA cleavage and polyadenylation specificity factor complex"/>
    <property type="evidence" value="ECO:0007669"/>
    <property type="project" value="TreeGrafter"/>
</dbReference>
<dbReference type="PANTHER" id="PTHR45735">
    <property type="entry name" value="CLEAVAGE STIMULATION FACTOR SUBUNIT 2"/>
    <property type="match status" value="1"/>
</dbReference>
<dbReference type="EMBL" id="BRXZ01003906">
    <property type="protein sequence ID" value="GMH64387.1"/>
    <property type="molecule type" value="Genomic_DNA"/>
</dbReference>
<keyword evidence="5" id="KW-1185">Reference proteome</keyword>
<feature type="region of interest" description="Disordered" evidence="2">
    <location>
        <begin position="207"/>
        <end position="231"/>
    </location>
</feature>
<dbReference type="InterPro" id="IPR000504">
    <property type="entry name" value="RRM_dom"/>
</dbReference>
<dbReference type="GO" id="GO:0003729">
    <property type="term" value="F:mRNA binding"/>
    <property type="evidence" value="ECO:0007669"/>
    <property type="project" value="TreeGrafter"/>
</dbReference>
<organism evidence="4 5">
    <name type="scientific">Triparma retinervis</name>
    <dbReference type="NCBI Taxonomy" id="2557542"/>
    <lineage>
        <taxon>Eukaryota</taxon>
        <taxon>Sar</taxon>
        <taxon>Stramenopiles</taxon>
        <taxon>Ochrophyta</taxon>
        <taxon>Bolidophyceae</taxon>
        <taxon>Parmales</taxon>
        <taxon>Triparmaceae</taxon>
        <taxon>Triparma</taxon>
    </lineage>
</organism>
<reference evidence="4" key="1">
    <citation type="submission" date="2022-07" db="EMBL/GenBank/DDBJ databases">
        <title>Genome analysis of Parmales, a sister group of diatoms, reveals the evolutionary specialization of diatoms from phago-mixotrophs to photoautotrophs.</title>
        <authorList>
            <person name="Ban H."/>
            <person name="Sato S."/>
            <person name="Yoshikawa S."/>
            <person name="Kazumasa Y."/>
            <person name="Nakamura Y."/>
            <person name="Ichinomiya M."/>
            <person name="Saitoh K."/>
            <person name="Sato N."/>
            <person name="Blanc-Mathieu R."/>
            <person name="Endo H."/>
            <person name="Kuwata A."/>
            <person name="Ogata H."/>
        </authorList>
    </citation>
    <scope>NUCLEOTIDE SEQUENCE</scope>
</reference>
<dbReference type="Proteomes" id="UP001165082">
    <property type="component" value="Unassembled WGS sequence"/>
</dbReference>
<dbReference type="Pfam" id="PF00076">
    <property type="entry name" value="RRM_1"/>
    <property type="match status" value="1"/>
</dbReference>